<dbReference type="InterPro" id="IPR040411">
    <property type="entry name" value="At5g23160-like"/>
</dbReference>
<dbReference type="AlphaFoldDB" id="A0A1U7ZFD5"/>
<accession>A0A1U7ZFD5</accession>
<dbReference type="GeneID" id="104592433"/>
<organism evidence="3 4">
    <name type="scientific">Nelumbo nucifera</name>
    <name type="common">Sacred lotus</name>
    <dbReference type="NCBI Taxonomy" id="4432"/>
    <lineage>
        <taxon>Eukaryota</taxon>
        <taxon>Viridiplantae</taxon>
        <taxon>Streptophyta</taxon>
        <taxon>Embryophyta</taxon>
        <taxon>Tracheophyta</taxon>
        <taxon>Spermatophyta</taxon>
        <taxon>Magnoliopsida</taxon>
        <taxon>Proteales</taxon>
        <taxon>Nelumbonaceae</taxon>
        <taxon>Nelumbo</taxon>
    </lineage>
</organism>
<gene>
    <name evidence="4" type="primary">LOC104592433</name>
</gene>
<proteinExistence type="predicted"/>
<evidence type="ECO:0000256" key="1">
    <source>
        <dbReference type="SAM" id="MobiDB-lite"/>
    </source>
</evidence>
<feature type="region of interest" description="Disordered" evidence="1">
    <location>
        <begin position="66"/>
        <end position="200"/>
    </location>
</feature>
<evidence type="ECO:0000256" key="2">
    <source>
        <dbReference type="SAM" id="Phobius"/>
    </source>
</evidence>
<protein>
    <submittedName>
        <fullName evidence="4">Uncharacterized protein At5g23160 isoform X2</fullName>
    </submittedName>
</protein>
<evidence type="ECO:0000313" key="3">
    <source>
        <dbReference type="Proteomes" id="UP000189703"/>
    </source>
</evidence>
<dbReference type="OrthoDB" id="1886721at2759"/>
<dbReference type="PANTHER" id="PTHR34379:SF3">
    <property type="entry name" value="PROTEIN, PUTATIVE-RELATED"/>
    <property type="match status" value="1"/>
</dbReference>
<dbReference type="Proteomes" id="UP000189703">
    <property type="component" value="Unplaced"/>
</dbReference>
<reference evidence="4" key="1">
    <citation type="submission" date="2025-08" db="UniProtKB">
        <authorList>
            <consortium name="RefSeq"/>
        </authorList>
    </citation>
    <scope>IDENTIFICATION</scope>
</reference>
<sequence>MAEIAKQPQKTKPKRIASCFPSCFGFAGRVLDPDDMRPAQTNGGSGGRIRKRWLSWSRFRMKKPNATKTVPVDAPPLRDEAPDVKDIGVVMDSNKIASKRQIPPKMDRKPSRRPTVLVNEPDHQSLFEEKYRTAKKTIVQTRKELDTAGQARADTCQKQPTRKSESRKSGEGSPENQPKTKHSQHATLNSHSRSPPHNRPQIIQAAASTTRSRSAEKRPSSEKAAVAGKFDAVAGMSILMVTLAIMLFWGKLCAILVTSAWLYSIPRLRTAVKPDMVAGEGDNSNSIDFNSEEYKKKVILEGLLERNHRSGVGLL</sequence>
<feature type="compositionally biased region" description="Basic and acidic residues" evidence="1">
    <location>
        <begin position="120"/>
        <end position="132"/>
    </location>
</feature>
<evidence type="ECO:0000313" key="4">
    <source>
        <dbReference type="RefSeq" id="XP_010250117.1"/>
    </source>
</evidence>
<feature type="transmembrane region" description="Helical" evidence="2">
    <location>
        <begin position="238"/>
        <end position="263"/>
    </location>
</feature>
<keyword evidence="2" id="KW-0472">Membrane</keyword>
<dbReference type="PANTHER" id="PTHR34379">
    <property type="entry name" value="OS07G0553800 PROTEIN"/>
    <property type="match status" value="1"/>
</dbReference>
<feature type="compositionally biased region" description="Basic and acidic residues" evidence="1">
    <location>
        <begin position="76"/>
        <end position="86"/>
    </location>
</feature>
<keyword evidence="2" id="KW-0812">Transmembrane</keyword>
<keyword evidence="2" id="KW-1133">Transmembrane helix</keyword>
<keyword evidence="3" id="KW-1185">Reference proteome</keyword>
<dbReference type="RefSeq" id="XP_010250117.1">
    <property type="nucleotide sequence ID" value="XM_010251815.1"/>
</dbReference>
<name>A0A1U7ZFD5_NELNU</name>
<feature type="compositionally biased region" description="Polar residues" evidence="1">
    <location>
        <begin position="185"/>
        <end position="195"/>
    </location>
</feature>